<proteinExistence type="inferred from homology"/>
<feature type="domain" description="Glycoside hydrolase family 5" evidence="8">
    <location>
        <begin position="69"/>
        <end position="327"/>
    </location>
</feature>
<dbReference type="PROSITE" id="PS00659">
    <property type="entry name" value="GLYCOSYL_HYDROL_F5"/>
    <property type="match status" value="1"/>
</dbReference>
<evidence type="ECO:0000256" key="6">
    <source>
        <dbReference type="RuleBase" id="RU361153"/>
    </source>
</evidence>
<keyword evidence="10" id="KW-1185">Reference proteome</keyword>
<dbReference type="EMBL" id="DF844984">
    <property type="protein sequence ID" value="GAT48839.1"/>
    <property type="molecule type" value="Genomic_DNA"/>
</dbReference>
<dbReference type="InterPro" id="IPR017853">
    <property type="entry name" value="GH"/>
</dbReference>
<dbReference type="InterPro" id="IPR018087">
    <property type="entry name" value="Glyco_hydro_5_CS"/>
</dbReference>
<keyword evidence="4 6" id="KW-0378">Hydrolase</keyword>
<organism evidence="9 10">
    <name type="scientific">Mycena chlorophos</name>
    <name type="common">Agaric fungus</name>
    <name type="synonym">Agaricus chlorophos</name>
    <dbReference type="NCBI Taxonomy" id="658473"/>
    <lineage>
        <taxon>Eukaryota</taxon>
        <taxon>Fungi</taxon>
        <taxon>Dikarya</taxon>
        <taxon>Basidiomycota</taxon>
        <taxon>Agaricomycotina</taxon>
        <taxon>Agaricomycetes</taxon>
        <taxon>Agaricomycetidae</taxon>
        <taxon>Agaricales</taxon>
        <taxon>Marasmiineae</taxon>
        <taxon>Mycenaceae</taxon>
        <taxon>Mycena</taxon>
    </lineage>
</organism>
<dbReference type="Gene3D" id="3.20.20.80">
    <property type="entry name" value="Glycosidases"/>
    <property type="match status" value="1"/>
</dbReference>
<evidence type="ECO:0000313" key="10">
    <source>
        <dbReference type="Proteomes" id="UP000815677"/>
    </source>
</evidence>
<evidence type="ECO:0000313" key="9">
    <source>
        <dbReference type="EMBL" id="GAT48839.1"/>
    </source>
</evidence>
<evidence type="ECO:0000256" key="3">
    <source>
        <dbReference type="ARBA" id="ARBA00012601"/>
    </source>
</evidence>
<dbReference type="EC" id="3.2.1.4" evidence="3"/>
<evidence type="ECO:0000256" key="1">
    <source>
        <dbReference type="ARBA" id="ARBA00000966"/>
    </source>
</evidence>
<protein>
    <recommendedName>
        <fullName evidence="3">cellulase</fullName>
        <ecNumber evidence="3">3.2.1.4</ecNumber>
    </recommendedName>
</protein>
<gene>
    <name evidence="9" type="ORF">MCHLO_06211</name>
</gene>
<evidence type="ECO:0000256" key="7">
    <source>
        <dbReference type="SAM" id="SignalP"/>
    </source>
</evidence>
<reference evidence="9" key="1">
    <citation type="submission" date="2014-09" db="EMBL/GenBank/DDBJ databases">
        <title>Genome sequence of the luminous mushroom Mycena chlorophos for searching fungal bioluminescence genes.</title>
        <authorList>
            <person name="Tanaka Y."/>
            <person name="Kasuga D."/>
            <person name="Oba Y."/>
            <person name="Hase S."/>
            <person name="Sato K."/>
            <person name="Oba Y."/>
            <person name="Sakakibara Y."/>
        </authorList>
    </citation>
    <scope>NUCLEOTIDE SEQUENCE</scope>
</reference>
<dbReference type="Pfam" id="PF00150">
    <property type="entry name" value="Cellulase"/>
    <property type="match status" value="1"/>
</dbReference>
<evidence type="ECO:0000256" key="5">
    <source>
        <dbReference type="ARBA" id="ARBA00023295"/>
    </source>
</evidence>
<dbReference type="Proteomes" id="UP000815677">
    <property type="component" value="Unassembled WGS sequence"/>
</dbReference>
<keyword evidence="5 6" id="KW-0326">Glycosidase</keyword>
<dbReference type="GO" id="GO:0016787">
    <property type="term" value="F:hydrolase activity"/>
    <property type="evidence" value="ECO:0007669"/>
    <property type="project" value="UniProtKB-KW"/>
</dbReference>
<comment type="similarity">
    <text evidence="2 6">Belongs to the glycosyl hydrolase 5 (cellulase A) family.</text>
</comment>
<name>A0ABQ0LCL1_MYCCL</name>
<feature type="signal peptide" evidence="7">
    <location>
        <begin position="1"/>
        <end position="18"/>
    </location>
</feature>
<comment type="catalytic activity">
    <reaction evidence="1">
        <text>Endohydrolysis of (1-&gt;4)-beta-D-glucosidic linkages in cellulose, lichenin and cereal beta-D-glucans.</text>
        <dbReference type="EC" id="3.2.1.4"/>
    </reaction>
</comment>
<dbReference type="InterPro" id="IPR001547">
    <property type="entry name" value="Glyco_hydro_5"/>
</dbReference>
<keyword evidence="7" id="KW-0732">Signal</keyword>
<evidence type="ECO:0000256" key="2">
    <source>
        <dbReference type="ARBA" id="ARBA00005641"/>
    </source>
</evidence>
<sequence>MGLRAVLSIALLAVQCFASPAPKPEQANTPAPRAGTLKFTGVNIPGFDFGCDTSGNCNEGAAYPPLTQYYGADGAGQMTHFVNDDKYNTFRLPVAWQYLVGYEVSNPLNTTNLAVYDALVQACLGTGAYCIVDIHNYARWNGAIIGQGGPTNAQFAATWSQLAAHYKNESKIIFGVMNEPHDIPNITLWAGSVQAAVTAIRNAGATEQIILLPGSDYASAQQFISDGSAAALSTVVNPDGSFTNLIFDVHKYLDSDNSGTHSECVTNNIEDAWEPLAQWLRTNNRQAFNTETGGGYDDSGCLTYMCEQIAYQAQNSDVFLGYVGWAAGNFYVGYVLSELPTDEGNGVWTDVPLVQKCMAPIAGAQQGSTGQ</sequence>
<dbReference type="PANTHER" id="PTHR34142:SF5">
    <property type="entry name" value="CBM1 DOMAIN-CONTAINING PROTEIN"/>
    <property type="match status" value="1"/>
</dbReference>
<feature type="chain" id="PRO_5046891084" description="cellulase" evidence="7">
    <location>
        <begin position="19"/>
        <end position="371"/>
    </location>
</feature>
<accession>A0ABQ0LCL1</accession>
<dbReference type="SUPFAM" id="SSF51445">
    <property type="entry name" value="(Trans)glycosidases"/>
    <property type="match status" value="1"/>
</dbReference>
<evidence type="ECO:0000259" key="8">
    <source>
        <dbReference type="Pfam" id="PF00150"/>
    </source>
</evidence>
<evidence type="ECO:0000256" key="4">
    <source>
        <dbReference type="ARBA" id="ARBA00022801"/>
    </source>
</evidence>
<dbReference type="PANTHER" id="PTHR34142">
    <property type="entry name" value="ENDO-BETA-1,4-GLUCANASE A"/>
    <property type="match status" value="1"/>
</dbReference>